<evidence type="ECO:0000313" key="2">
    <source>
        <dbReference type="Proteomes" id="UP001140234"/>
    </source>
</evidence>
<dbReference type="Proteomes" id="UP001140234">
    <property type="component" value="Unassembled WGS sequence"/>
</dbReference>
<protein>
    <submittedName>
        <fullName evidence="1">Uncharacterized protein</fullName>
    </submittedName>
</protein>
<accession>A0ACC1K303</accession>
<name>A0ACC1K303_9FUNG</name>
<reference evidence="1" key="1">
    <citation type="submission" date="2022-07" db="EMBL/GenBank/DDBJ databases">
        <title>Phylogenomic reconstructions and comparative analyses of Kickxellomycotina fungi.</title>
        <authorList>
            <person name="Reynolds N.K."/>
            <person name="Stajich J.E."/>
            <person name="Barry K."/>
            <person name="Grigoriev I.V."/>
            <person name="Crous P."/>
            <person name="Smith M.E."/>
        </authorList>
    </citation>
    <scope>NUCLEOTIDE SEQUENCE</scope>
    <source>
        <strain evidence="1">CBS 109366</strain>
    </source>
</reference>
<keyword evidence="2" id="KW-1185">Reference proteome</keyword>
<comment type="caution">
    <text evidence="1">The sequence shown here is derived from an EMBL/GenBank/DDBJ whole genome shotgun (WGS) entry which is preliminary data.</text>
</comment>
<gene>
    <name evidence="1" type="ORF">IWQ57_001813</name>
</gene>
<organism evidence="1 2">
    <name type="scientific">Coemansia nantahalensis</name>
    <dbReference type="NCBI Taxonomy" id="2789366"/>
    <lineage>
        <taxon>Eukaryota</taxon>
        <taxon>Fungi</taxon>
        <taxon>Fungi incertae sedis</taxon>
        <taxon>Zoopagomycota</taxon>
        <taxon>Kickxellomycotina</taxon>
        <taxon>Kickxellomycetes</taxon>
        <taxon>Kickxellales</taxon>
        <taxon>Kickxellaceae</taxon>
        <taxon>Coemansia</taxon>
    </lineage>
</organism>
<sequence length="879" mass="96744">MTTKEYTACDAVPLANNTHGEPLPPYPTCDDGMAPECEPGTMRFLNVADGELVHHRFLIVHGLVSGQKGCEGTVVVHHPDFPVLEFPAVDGYFKALAHLDRGANELRFEYVKDGSSTSTRSLVVRMEPVADRSPLQLAVFVGSDSDETFDAPPDARGPGLNDLDAAMRKLRCCAYLWQAFVAEQMHRHGFGRRTFSLEEELAPDTMGDDGKCRMTARVHVVRSRYTVAEIRSLEVVHQWHAPHAGAEPDPGKLLHFHKEDIWASPAFGADCAVACLTLDSHWDPELQAILGHVAGYQPFVARKVSTFGSHTTHAWPASAAEIASKFLDTTPTDTRILANDAFESDEYWKAANIGIGAFFHMTSYMLSMGVTSQGFFSRGYKHFSRAFMAKTPDHTGAVTQAGEGLAYLHRTNALGIRHDRRLAMPGDPPFTTFSSEATVEMTDGGVVVSSRASVIVIEVRANNICHGHLEYTAENWDRRKSGQLAATPDEAAAMFPSRVTISRDRLLQMAAAAFWACAAGSIGFYQYNKRESQKRLDYYRERAAHVANETVGSLDVVRKVHVYIAVPMGELGTRKARQHWEQYVLPVFAAGALDYELTLVNDTEQNADGAETVVRGGVHRAVAEAIKERRRKLLEADNAELRLWRAAVDERRRENEQRQLKNRLGVEPGMSVLELWKAQEYPGVMDVVAIGRETWVEVVNGVSEGAVGSLDMEVPALVALDADASKPATQVVAETRADGAQVMDTAGQPVQGSRTAQEAPAAAAQTIGYDRYDVGERAAVALPGLAYIAHERLTGWGSVPQRIWNFFHDQQNVDRYASQALQIVLESTRRAARGVQELEAIGRSEEELPAWEGQPPLEVVIDSGVAERLQIYDTQCDAV</sequence>
<proteinExistence type="predicted"/>
<evidence type="ECO:0000313" key="1">
    <source>
        <dbReference type="EMBL" id="KAJ2772325.1"/>
    </source>
</evidence>
<dbReference type="EMBL" id="JANBUJ010000390">
    <property type="protein sequence ID" value="KAJ2772325.1"/>
    <property type="molecule type" value="Genomic_DNA"/>
</dbReference>